<evidence type="ECO:0000256" key="8">
    <source>
        <dbReference type="ARBA" id="ARBA00048283"/>
    </source>
</evidence>
<protein>
    <recommendedName>
        <fullName evidence="7">sn-1-specific diacylglycerol lipase ABHD11</fullName>
        <ecNumber evidence="3">3.1.1.116</ecNumber>
    </recommendedName>
    <alternativeName>
        <fullName evidence="4">Alpha/beta hydrolase domain-containing protein 11</fullName>
    </alternativeName>
</protein>
<reference evidence="13" key="1">
    <citation type="submission" date="2021-04" db="EMBL/GenBank/DDBJ databases">
        <authorList>
            <consortium name="Molecular Ecology Group"/>
        </authorList>
    </citation>
    <scope>NUCLEOTIDE SEQUENCE</scope>
</reference>
<sequence length="330" mass="36723">MVATPQTPVHSLLMPSSQLFRSLGKQHHAYKILSKTKMCLKAEFSVSQGDVSGDVALSYATYPDQEHNVDPKKKPLIFLHGLFGAKGNLHSVSKYLADDGRKVITYDARNHGDSQHSAEMNFRCMTDDLIGLMQDLKLTDPVVMGHSMGGKTAMTLALEKPDKLSALIVLDVSPGKSPGVEELRKFAETMRQVKIPLGTSLPQARQLADAHLSPVVTNEGIRRFLLTNLRQFEGGEIRWRNNLDAFLENYSEIENFPVLVAKPFLKPTLFIFGENSAHYRELDESKIRVFFPEAEISVLKDAGHFVHAEKPLELVKIVKQFLQAVNGGSS</sequence>
<dbReference type="Pfam" id="PF00561">
    <property type="entry name" value="Abhydrolase_1"/>
    <property type="match status" value="1"/>
</dbReference>
<dbReference type="OrthoDB" id="8119704at2759"/>
<evidence type="ECO:0000256" key="11">
    <source>
        <dbReference type="ARBA" id="ARBA00048919"/>
    </source>
</evidence>
<dbReference type="EMBL" id="CAJHNH020000442">
    <property type="protein sequence ID" value="CAG5117712.1"/>
    <property type="molecule type" value="Genomic_DNA"/>
</dbReference>
<evidence type="ECO:0000259" key="12">
    <source>
        <dbReference type="Pfam" id="PF00561"/>
    </source>
</evidence>
<comment type="catalytic activity">
    <reaction evidence="11">
        <text>1-octadecanoyl-2-(5Z,8Z,11Z,14Z-eicosatetraenoyl)-sn-glycerol + H2O = 2-(5Z,8Z,11Z,14Z-eicosatetraenoyl)-glycerol + octadecanoate + H(+)</text>
        <dbReference type="Rhea" id="RHEA:38507"/>
        <dbReference type="ChEBI" id="CHEBI:15377"/>
        <dbReference type="ChEBI" id="CHEBI:15378"/>
        <dbReference type="ChEBI" id="CHEBI:25629"/>
        <dbReference type="ChEBI" id="CHEBI:52392"/>
        <dbReference type="ChEBI" id="CHEBI:75728"/>
    </reaction>
</comment>
<dbReference type="InterPro" id="IPR029058">
    <property type="entry name" value="AB_hydrolase_fold"/>
</dbReference>
<dbReference type="InterPro" id="IPR000073">
    <property type="entry name" value="AB_hydrolase_1"/>
</dbReference>
<dbReference type="Gene3D" id="3.40.50.1820">
    <property type="entry name" value="alpha/beta hydrolase"/>
    <property type="match status" value="1"/>
</dbReference>
<dbReference type="EC" id="3.1.1.116" evidence="3"/>
<comment type="catalytic activity">
    <reaction evidence="9">
        <text>1,2-didecanoylglycerol + H2O = decanoylglycerol + decanoate + H(+)</text>
        <dbReference type="Rhea" id="RHEA:48596"/>
        <dbReference type="ChEBI" id="CHEBI:11152"/>
        <dbReference type="ChEBI" id="CHEBI:15377"/>
        <dbReference type="ChEBI" id="CHEBI:15378"/>
        <dbReference type="ChEBI" id="CHEBI:27689"/>
        <dbReference type="ChEBI" id="CHEBI:90605"/>
    </reaction>
</comment>
<comment type="catalytic activity">
    <reaction evidence="8">
        <text>1-octadecanoyl-2-(4Z,7Z,10Z,13Z,16Z,19Z-docosahexaenoyl)-sn-glycerol + H2O = 2-(4Z,7Z,10Z,13Z,16Z,19Z-docosahexaenoyl)-glycerol + octadecanoate + H(+)</text>
        <dbReference type="Rhea" id="RHEA:77107"/>
        <dbReference type="ChEBI" id="CHEBI:15377"/>
        <dbReference type="ChEBI" id="CHEBI:15378"/>
        <dbReference type="ChEBI" id="CHEBI:25629"/>
        <dbReference type="ChEBI" id="CHEBI:77129"/>
        <dbReference type="ChEBI" id="CHEBI:186738"/>
    </reaction>
</comment>
<accession>A0A8S3YQ98</accession>
<evidence type="ECO:0000256" key="1">
    <source>
        <dbReference type="ARBA" id="ARBA00008645"/>
    </source>
</evidence>
<evidence type="ECO:0000256" key="10">
    <source>
        <dbReference type="ARBA" id="ARBA00048513"/>
    </source>
</evidence>
<comment type="caution">
    <text evidence="13">The sequence shown here is derived from an EMBL/GenBank/DDBJ whole genome shotgun (WGS) entry which is preliminary data.</text>
</comment>
<dbReference type="PANTHER" id="PTHR46118">
    <property type="entry name" value="PROTEIN ABHD11"/>
    <property type="match status" value="1"/>
</dbReference>
<evidence type="ECO:0000313" key="13">
    <source>
        <dbReference type="EMBL" id="CAG5117712.1"/>
    </source>
</evidence>
<evidence type="ECO:0000256" key="2">
    <source>
        <dbReference type="ARBA" id="ARBA00022801"/>
    </source>
</evidence>
<evidence type="ECO:0000256" key="7">
    <source>
        <dbReference type="ARBA" id="ARBA00044064"/>
    </source>
</evidence>
<name>A0A8S3YQ98_9EUPU</name>
<evidence type="ECO:0000256" key="3">
    <source>
        <dbReference type="ARBA" id="ARBA00026104"/>
    </source>
</evidence>
<comment type="catalytic activity">
    <reaction evidence="10">
        <text>1-octadecanoyl-2-(9Z-octadecenoyl)-sn-glycerol + H2O = 2-(9Z-octadecenoyl)-glycerol + octadecanoate + H(+)</text>
        <dbReference type="Rhea" id="RHEA:77103"/>
        <dbReference type="ChEBI" id="CHEBI:15377"/>
        <dbReference type="ChEBI" id="CHEBI:15378"/>
        <dbReference type="ChEBI" id="CHEBI:25629"/>
        <dbReference type="ChEBI" id="CHEBI:73990"/>
        <dbReference type="ChEBI" id="CHEBI:75468"/>
    </reaction>
</comment>
<dbReference type="GO" id="GO:0005739">
    <property type="term" value="C:mitochondrion"/>
    <property type="evidence" value="ECO:0007669"/>
    <property type="project" value="TreeGrafter"/>
</dbReference>
<dbReference type="PRINTS" id="PR00111">
    <property type="entry name" value="ABHYDROLASE"/>
</dbReference>
<evidence type="ECO:0000256" key="6">
    <source>
        <dbReference type="ARBA" id="ARBA00043742"/>
    </source>
</evidence>
<feature type="domain" description="AB hydrolase-1" evidence="12">
    <location>
        <begin position="74"/>
        <end position="311"/>
    </location>
</feature>
<dbReference type="SUPFAM" id="SSF53474">
    <property type="entry name" value="alpha/beta-Hydrolases"/>
    <property type="match status" value="1"/>
</dbReference>
<proteinExistence type="inferred from homology"/>
<keyword evidence="2" id="KW-0378">Hydrolase</keyword>
<evidence type="ECO:0000256" key="9">
    <source>
        <dbReference type="ARBA" id="ARBA00048504"/>
    </source>
</evidence>
<gene>
    <name evidence="13" type="ORF">CUNI_LOCUS3270</name>
</gene>
<keyword evidence="14" id="KW-1185">Reference proteome</keyword>
<dbReference type="AlphaFoldDB" id="A0A8S3YQ98"/>
<evidence type="ECO:0000313" key="14">
    <source>
        <dbReference type="Proteomes" id="UP000678393"/>
    </source>
</evidence>
<comment type="similarity">
    <text evidence="1">Belongs to the AB hydrolase superfamily.</text>
</comment>
<comment type="catalytic activity">
    <reaction evidence="6">
        <text>a 1,3-diacyl-sn-glycerol + H2O = a 1-acyl-sn-glycerol + a fatty acid + H(+)</text>
        <dbReference type="Rhea" id="RHEA:38503"/>
        <dbReference type="ChEBI" id="CHEBI:15377"/>
        <dbReference type="ChEBI" id="CHEBI:15378"/>
        <dbReference type="ChEBI" id="CHEBI:28868"/>
        <dbReference type="ChEBI" id="CHEBI:64683"/>
        <dbReference type="ChEBI" id="CHEBI:77272"/>
    </reaction>
</comment>
<dbReference type="PANTHER" id="PTHR46118:SF4">
    <property type="entry name" value="PROTEIN ABHD11"/>
    <property type="match status" value="1"/>
</dbReference>
<dbReference type="GO" id="GO:0052689">
    <property type="term" value="F:carboxylic ester hydrolase activity"/>
    <property type="evidence" value="ECO:0007669"/>
    <property type="project" value="TreeGrafter"/>
</dbReference>
<dbReference type="InterPro" id="IPR000639">
    <property type="entry name" value="Epox_hydrolase-like"/>
</dbReference>
<evidence type="ECO:0000256" key="5">
    <source>
        <dbReference type="ARBA" id="ARBA00043667"/>
    </source>
</evidence>
<dbReference type="Proteomes" id="UP000678393">
    <property type="component" value="Unassembled WGS sequence"/>
</dbReference>
<dbReference type="PRINTS" id="PR00412">
    <property type="entry name" value="EPOXHYDRLASE"/>
</dbReference>
<organism evidence="13 14">
    <name type="scientific">Candidula unifasciata</name>
    <dbReference type="NCBI Taxonomy" id="100452"/>
    <lineage>
        <taxon>Eukaryota</taxon>
        <taxon>Metazoa</taxon>
        <taxon>Spiralia</taxon>
        <taxon>Lophotrochozoa</taxon>
        <taxon>Mollusca</taxon>
        <taxon>Gastropoda</taxon>
        <taxon>Heterobranchia</taxon>
        <taxon>Euthyneura</taxon>
        <taxon>Panpulmonata</taxon>
        <taxon>Eupulmonata</taxon>
        <taxon>Stylommatophora</taxon>
        <taxon>Helicina</taxon>
        <taxon>Helicoidea</taxon>
        <taxon>Geomitridae</taxon>
        <taxon>Candidula</taxon>
    </lineage>
</organism>
<comment type="catalytic activity">
    <reaction evidence="5">
        <text>a 1,2-diacyl-sn-glycerol + H2O = a 2-acylglycerol + a fatty acid + H(+)</text>
        <dbReference type="Rhea" id="RHEA:33275"/>
        <dbReference type="ChEBI" id="CHEBI:15377"/>
        <dbReference type="ChEBI" id="CHEBI:15378"/>
        <dbReference type="ChEBI" id="CHEBI:17389"/>
        <dbReference type="ChEBI" id="CHEBI:17815"/>
        <dbReference type="ChEBI" id="CHEBI:28868"/>
        <dbReference type="EC" id="3.1.1.116"/>
    </reaction>
</comment>
<evidence type="ECO:0000256" key="4">
    <source>
        <dbReference type="ARBA" id="ARBA00042703"/>
    </source>
</evidence>